<proteinExistence type="predicted"/>
<evidence type="ECO:0000256" key="1">
    <source>
        <dbReference type="SAM" id="MobiDB-lite"/>
    </source>
</evidence>
<evidence type="ECO:0000313" key="3">
    <source>
        <dbReference type="Proteomes" id="UP000277928"/>
    </source>
</evidence>
<evidence type="ECO:0000313" key="2">
    <source>
        <dbReference type="EMBL" id="VDK70731.1"/>
    </source>
</evidence>
<sequence length="558" mass="61616">MADFWTSDIAQERNDSRPSQKYSNLESSNTCYSSKKRPSFTKNYVSTASNGSCVSKRANERRLNTLTNASMDKAYMRMEAAVTYVSHVTSAQSGSDSGIDNDAPVQTILGRRSLLRHIFRSESSSNAVTDSGSGTTNGASKKNVGREHEVIRLAQCSAFTPLEERKITSSQSAFALSSTSSLLTQCDVDSVQSSSAERPADCSFSKWNWFPGQHQHAVPSLRTSKPGRSTNTIVTQEEAQKLNDSNSHFTVNPKPAIKPKPLTLRRERSDLTAAHVPRFATTRYAEHSAGSGSGASVRCALIPPSTCLDEDTLLKCLEEFKRKRQEAAATVSEPKSKLRQQQQCQRNYHKEASEIDFDNANITLRIRSNDRTDQRRLSVPDLANLAHNSLASSVTGVAATAKALTSKIGRNARTGELRTINEGLVTPVIRRKQYVKDTHANNTTNDWSVGSLLQKSSLTHKKVVKQTEQEHLRNEDRDGEEHIFTRKRGLCLNRIIMSEPSLLLLSSLVVLPWPRRNDVEEIINVSCSSADVGYCACANGTSATLTDFALIALDSREW</sequence>
<feature type="region of interest" description="Disordered" evidence="1">
    <location>
        <begin position="125"/>
        <end position="146"/>
    </location>
</feature>
<protein>
    <submittedName>
        <fullName evidence="2">Uncharacterized protein</fullName>
    </submittedName>
</protein>
<feature type="compositionally biased region" description="Polar residues" evidence="1">
    <location>
        <begin position="125"/>
        <end position="140"/>
    </location>
</feature>
<gene>
    <name evidence="2" type="ORF">NLS_LOCUS1207</name>
</gene>
<dbReference type="STRING" id="42156.A0A3P6U2C1"/>
<accession>A0A3P6U2C1</accession>
<dbReference type="AlphaFoldDB" id="A0A3P6U2C1"/>
<feature type="region of interest" description="Disordered" evidence="1">
    <location>
        <begin position="1"/>
        <end position="34"/>
    </location>
</feature>
<dbReference type="Proteomes" id="UP000277928">
    <property type="component" value="Unassembled WGS sequence"/>
</dbReference>
<feature type="compositionally biased region" description="Polar residues" evidence="1">
    <location>
        <begin position="19"/>
        <end position="33"/>
    </location>
</feature>
<organism evidence="2 3">
    <name type="scientific">Litomosoides sigmodontis</name>
    <name type="common">Filarial nematode worm</name>
    <dbReference type="NCBI Taxonomy" id="42156"/>
    <lineage>
        <taxon>Eukaryota</taxon>
        <taxon>Metazoa</taxon>
        <taxon>Ecdysozoa</taxon>
        <taxon>Nematoda</taxon>
        <taxon>Chromadorea</taxon>
        <taxon>Rhabditida</taxon>
        <taxon>Spirurina</taxon>
        <taxon>Spiruromorpha</taxon>
        <taxon>Filarioidea</taxon>
        <taxon>Onchocercidae</taxon>
        <taxon>Litomosoides</taxon>
    </lineage>
</organism>
<name>A0A3P6U2C1_LITSI</name>
<dbReference type="OMA" id="NDWRTGS"/>
<dbReference type="EMBL" id="UYRX01000039">
    <property type="protein sequence ID" value="VDK70731.1"/>
    <property type="molecule type" value="Genomic_DNA"/>
</dbReference>
<reference evidence="2 3" key="1">
    <citation type="submission" date="2018-08" db="EMBL/GenBank/DDBJ databases">
        <authorList>
            <person name="Laetsch R D."/>
            <person name="Stevens L."/>
            <person name="Kumar S."/>
            <person name="Blaxter L. M."/>
        </authorList>
    </citation>
    <scope>NUCLEOTIDE SEQUENCE [LARGE SCALE GENOMIC DNA]</scope>
</reference>
<dbReference type="OrthoDB" id="21085at2759"/>
<keyword evidence="3" id="KW-1185">Reference proteome</keyword>